<comment type="caution">
    <text evidence="5">The sequence shown here is derived from an EMBL/GenBank/DDBJ whole genome shotgun (WGS) entry which is preliminary data.</text>
</comment>
<feature type="region of interest" description="Disordered" evidence="1">
    <location>
        <begin position="347"/>
        <end position="420"/>
    </location>
</feature>
<keyword evidence="2" id="KW-0812">Transmembrane</keyword>
<dbReference type="OrthoDB" id="785602at2759"/>
<organism evidence="5 6">
    <name type="scientific">Eragrostis curvula</name>
    <name type="common">weeping love grass</name>
    <dbReference type="NCBI Taxonomy" id="38414"/>
    <lineage>
        <taxon>Eukaryota</taxon>
        <taxon>Viridiplantae</taxon>
        <taxon>Streptophyta</taxon>
        <taxon>Embryophyta</taxon>
        <taxon>Tracheophyta</taxon>
        <taxon>Spermatophyta</taxon>
        <taxon>Magnoliopsida</taxon>
        <taxon>Liliopsida</taxon>
        <taxon>Poales</taxon>
        <taxon>Poaceae</taxon>
        <taxon>PACMAD clade</taxon>
        <taxon>Chloridoideae</taxon>
        <taxon>Eragrostideae</taxon>
        <taxon>Eragrostidinae</taxon>
        <taxon>Eragrostis</taxon>
    </lineage>
</organism>
<evidence type="ECO:0000256" key="3">
    <source>
        <dbReference type="SAM" id="SignalP"/>
    </source>
</evidence>
<evidence type="ECO:0000256" key="1">
    <source>
        <dbReference type="SAM" id="MobiDB-lite"/>
    </source>
</evidence>
<name>A0A5J9U8B1_9POAL</name>
<dbReference type="EMBL" id="RWGY01000029">
    <property type="protein sequence ID" value="TVU19845.1"/>
    <property type="molecule type" value="Genomic_DNA"/>
</dbReference>
<dbReference type="Pfam" id="PF24053">
    <property type="entry name" value="DUF7356"/>
    <property type="match status" value="1"/>
</dbReference>
<sequence>MGACGVAAVVVLLLASALLPSPASSRVLEGEASSSEGAPPPTVAAGGSSKSDKPKDSKLSSTGDSENQGQGGGDGQVSVKSPPPPPPPVKVKDAPKESPPPPLVKVKDAPKESPPPPPVNVKDVPKESPPPPPVKVKDAPKESPPPPPVKEPDVPKESPPPPPGNSGPNGGGDGTDREETGNQAKVDAAEKMKEVMEKCDALHKCSIGEEFSACLQVSNNASIGSFVIVLNKGGNDITVNVKEASNIDIDNNPLPLAKDAFGQMSIRNINPNGGKVTLSNGNGDCVLHVGQSVSDWQQQFQQFAAYATHLNPIYGAYLFGFTVVLVGAVCLCCKFARRRGNGGVPYQQLEMSAPAPNASGTDNTTSTADGWDEGWDDDWDDEEAPARPSDKNAASSVSGNGLSLRSHVNNKDGWDVDWDD</sequence>
<evidence type="ECO:0000313" key="6">
    <source>
        <dbReference type="Proteomes" id="UP000324897"/>
    </source>
</evidence>
<feature type="domain" description="DUF7356" evidence="4">
    <location>
        <begin position="191"/>
        <end position="293"/>
    </location>
</feature>
<dbReference type="AlphaFoldDB" id="A0A5J9U8B1"/>
<proteinExistence type="predicted"/>
<feature type="compositionally biased region" description="Polar residues" evidence="1">
    <location>
        <begin position="392"/>
        <end position="407"/>
    </location>
</feature>
<feature type="transmembrane region" description="Helical" evidence="2">
    <location>
        <begin position="314"/>
        <end position="333"/>
    </location>
</feature>
<gene>
    <name evidence="5" type="ORF">EJB05_36020</name>
</gene>
<dbReference type="InterPro" id="IPR055780">
    <property type="entry name" value="DUF7356"/>
</dbReference>
<keyword evidence="2" id="KW-1133">Transmembrane helix</keyword>
<feature type="compositionally biased region" description="Polar residues" evidence="1">
    <location>
        <begin position="358"/>
        <end position="368"/>
    </location>
</feature>
<evidence type="ECO:0000256" key="2">
    <source>
        <dbReference type="SAM" id="Phobius"/>
    </source>
</evidence>
<keyword evidence="6" id="KW-1185">Reference proteome</keyword>
<protein>
    <recommendedName>
        <fullName evidence="4">DUF7356 domain-containing protein</fullName>
    </recommendedName>
</protein>
<accession>A0A5J9U8B1</accession>
<feature type="region of interest" description="Disordered" evidence="1">
    <location>
        <begin position="20"/>
        <end position="182"/>
    </location>
</feature>
<evidence type="ECO:0000259" key="4">
    <source>
        <dbReference type="Pfam" id="PF24053"/>
    </source>
</evidence>
<evidence type="ECO:0000313" key="5">
    <source>
        <dbReference type="EMBL" id="TVU19845.1"/>
    </source>
</evidence>
<dbReference type="PANTHER" id="PTHR34200:SF2">
    <property type="entry name" value="TRANSMEMBRANE PROTEIN"/>
    <property type="match status" value="1"/>
</dbReference>
<dbReference type="PANTHER" id="PTHR34200">
    <property type="entry name" value="DENTIN SIALOPHOSPHOPROTEIN-LIKE ISOFORM X1"/>
    <property type="match status" value="1"/>
</dbReference>
<feature type="signal peptide" evidence="3">
    <location>
        <begin position="1"/>
        <end position="25"/>
    </location>
</feature>
<keyword evidence="3" id="KW-0732">Signal</keyword>
<reference evidence="5 6" key="1">
    <citation type="journal article" date="2019" name="Sci. Rep.">
        <title>A high-quality genome of Eragrostis curvula grass provides insights into Poaceae evolution and supports new strategies to enhance forage quality.</title>
        <authorList>
            <person name="Carballo J."/>
            <person name="Santos B.A.C.M."/>
            <person name="Zappacosta D."/>
            <person name="Garbus I."/>
            <person name="Selva J.P."/>
            <person name="Gallo C.A."/>
            <person name="Diaz A."/>
            <person name="Albertini E."/>
            <person name="Caccamo M."/>
            <person name="Echenique V."/>
        </authorList>
    </citation>
    <scope>NUCLEOTIDE SEQUENCE [LARGE SCALE GENOMIC DNA]</scope>
    <source>
        <strain evidence="6">cv. Victoria</strain>
        <tissue evidence="5">Leaf</tissue>
    </source>
</reference>
<feature type="chain" id="PRO_5023945178" description="DUF7356 domain-containing protein" evidence="3">
    <location>
        <begin position="26"/>
        <end position="420"/>
    </location>
</feature>
<dbReference type="Gramene" id="TVU19845">
    <property type="protein sequence ID" value="TVU19845"/>
    <property type="gene ID" value="EJB05_36020"/>
</dbReference>
<feature type="compositionally biased region" description="Acidic residues" evidence="1">
    <location>
        <begin position="370"/>
        <end position="383"/>
    </location>
</feature>
<keyword evidence="2" id="KW-0472">Membrane</keyword>
<dbReference type="Proteomes" id="UP000324897">
    <property type="component" value="Chromosome 7"/>
</dbReference>